<name>A0A1I2R9U3_9CORY</name>
<evidence type="ECO:0000313" key="9">
    <source>
        <dbReference type="EMBL" id="SFG37230.1"/>
    </source>
</evidence>
<dbReference type="STRING" id="185761.SAMN05660282_00697"/>
<evidence type="ECO:0000256" key="1">
    <source>
        <dbReference type="ARBA" id="ARBA00004651"/>
    </source>
</evidence>
<feature type="transmembrane region" description="Helical" evidence="8">
    <location>
        <begin position="41"/>
        <end position="60"/>
    </location>
</feature>
<dbReference type="Pfam" id="PF02447">
    <property type="entry name" value="GntP_permease"/>
    <property type="match status" value="1"/>
</dbReference>
<dbReference type="AlphaFoldDB" id="A0A1I2R9U3"/>
<feature type="transmembrane region" description="Helical" evidence="8">
    <location>
        <begin position="197"/>
        <end position="217"/>
    </location>
</feature>
<gene>
    <name evidence="9" type="ORF">SAMN05660282_00697</name>
</gene>
<dbReference type="InterPro" id="IPR003474">
    <property type="entry name" value="Glcn_transporter"/>
</dbReference>
<keyword evidence="10" id="KW-1185">Reference proteome</keyword>
<feature type="transmembrane region" description="Helical" evidence="8">
    <location>
        <begin position="280"/>
        <end position="303"/>
    </location>
</feature>
<dbReference type="GO" id="GO:0005886">
    <property type="term" value="C:plasma membrane"/>
    <property type="evidence" value="ECO:0007669"/>
    <property type="project" value="UniProtKB-SubCell"/>
</dbReference>
<reference evidence="9 10" key="1">
    <citation type="submission" date="2016-10" db="EMBL/GenBank/DDBJ databases">
        <authorList>
            <person name="de Groot N.N."/>
        </authorList>
    </citation>
    <scope>NUCLEOTIDE SEQUENCE [LARGE SCALE GENOMIC DNA]</scope>
    <source>
        <strain>J11</strain>
        <strain evidence="10">PG 39</strain>
    </source>
</reference>
<feature type="transmembrane region" description="Helical" evidence="8">
    <location>
        <begin position="15"/>
        <end position="34"/>
    </location>
</feature>
<evidence type="ECO:0000313" key="10">
    <source>
        <dbReference type="Proteomes" id="UP000199065"/>
    </source>
</evidence>
<evidence type="ECO:0000256" key="6">
    <source>
        <dbReference type="ARBA" id="ARBA00023136"/>
    </source>
</evidence>
<dbReference type="PIRSF" id="PIRSF002746">
    <property type="entry name" value="Gluconate_transporter"/>
    <property type="match status" value="1"/>
</dbReference>
<accession>A0A1I2R9U3</accession>
<evidence type="ECO:0000256" key="2">
    <source>
        <dbReference type="ARBA" id="ARBA00022448"/>
    </source>
</evidence>
<evidence type="ECO:0000256" key="7">
    <source>
        <dbReference type="ARBA" id="ARBA00049663"/>
    </source>
</evidence>
<evidence type="ECO:0000256" key="3">
    <source>
        <dbReference type="ARBA" id="ARBA00022475"/>
    </source>
</evidence>
<keyword evidence="5 8" id="KW-1133">Transmembrane helix</keyword>
<feature type="transmembrane region" description="Helical" evidence="8">
    <location>
        <begin position="475"/>
        <end position="495"/>
    </location>
</feature>
<dbReference type="Proteomes" id="UP000199065">
    <property type="component" value="Unassembled WGS sequence"/>
</dbReference>
<keyword evidence="4 8" id="KW-0812">Transmembrane</keyword>
<protein>
    <submittedName>
        <fullName evidence="9">Gluconate:H+ symporter, GntP family</fullName>
    </submittedName>
</protein>
<comment type="subcellular location">
    <subcellularLocation>
        <location evidence="1">Cell membrane</location>
        <topology evidence="1">Multi-pass membrane protein</topology>
    </subcellularLocation>
</comment>
<dbReference type="GO" id="GO:0015128">
    <property type="term" value="F:gluconate transmembrane transporter activity"/>
    <property type="evidence" value="ECO:0007669"/>
    <property type="project" value="InterPro"/>
</dbReference>
<proteinExistence type="inferred from homology"/>
<comment type="similarity">
    <text evidence="7">Belongs to the GntP permease family.</text>
</comment>
<feature type="transmembrane region" description="Helical" evidence="8">
    <location>
        <begin position="119"/>
        <end position="146"/>
    </location>
</feature>
<evidence type="ECO:0000256" key="4">
    <source>
        <dbReference type="ARBA" id="ARBA00022692"/>
    </source>
</evidence>
<sequence>MDLWVYVLSMTHSPTYLLVVLGCSIALLVFLINWRTKMHPFLALTTVSFVAAIAAGMPYAEVPHLLIKGAGGSLGHTGLVVFFGAMLGRLLADSGAVGRLADLVIEHSSPKTAPWVMTAVAFLIGIPMFFEVGLVVLMPVIYAVALRLEVAAGRPKTWYLRILIPAIAALSCLHGMLPPHPGPVIAVNGLGANTGLTIGLGLICAIPSVIVAGPLYARFIAPRIDLEPGKDLIRQYTGTTVEAAMAGKGSAVALKEEARAKAHSDHGEEDEEPLRTVPTWLSFVCVLVPVVLMLVETLVQLLAPNNEKLVEFAGVIGDPAVAMFLAVLFAAVALSFASGMSGSRIRKTFGASLGSVAGVALIIAGGGMFNKVLKSSGIGDAIVEVTSHLDMNYILLGWLIGTILSFCTGSATVGIVSATGILAPLVVGMPPAYVSLVVIAIGSGSISFNWVNHAGFWFVKESFGMTLGQATKTHMTVQTLVAFMGLLFALLLSLFV</sequence>
<keyword evidence="6 8" id="KW-0472">Membrane</keyword>
<keyword evidence="2" id="KW-0813">Transport</keyword>
<dbReference type="PANTHER" id="PTHR30354:SF22">
    <property type="entry name" value="HIGH-AFFINITY GLUCONATE TRANSPORTER"/>
    <property type="match status" value="1"/>
</dbReference>
<feature type="transmembrane region" description="Helical" evidence="8">
    <location>
        <begin position="393"/>
        <end position="426"/>
    </location>
</feature>
<dbReference type="RefSeq" id="WP_244887572.1">
    <property type="nucleotide sequence ID" value="NZ_FOPJ01000003.1"/>
</dbReference>
<organism evidence="9 10">
    <name type="scientific">Corynebacterium spheniscorum</name>
    <dbReference type="NCBI Taxonomy" id="185761"/>
    <lineage>
        <taxon>Bacteria</taxon>
        <taxon>Bacillati</taxon>
        <taxon>Actinomycetota</taxon>
        <taxon>Actinomycetes</taxon>
        <taxon>Mycobacteriales</taxon>
        <taxon>Corynebacteriaceae</taxon>
        <taxon>Corynebacterium</taxon>
    </lineage>
</organism>
<evidence type="ECO:0000256" key="5">
    <source>
        <dbReference type="ARBA" id="ARBA00022989"/>
    </source>
</evidence>
<feature type="transmembrane region" description="Helical" evidence="8">
    <location>
        <begin position="315"/>
        <end position="337"/>
    </location>
</feature>
<dbReference type="PANTHER" id="PTHR30354">
    <property type="entry name" value="GNT FAMILY GLUCONATE TRANSPORTER"/>
    <property type="match status" value="1"/>
</dbReference>
<dbReference type="EMBL" id="FOPJ01000003">
    <property type="protein sequence ID" value="SFG37230.1"/>
    <property type="molecule type" value="Genomic_DNA"/>
</dbReference>
<feature type="transmembrane region" description="Helical" evidence="8">
    <location>
        <begin position="158"/>
        <end position="177"/>
    </location>
</feature>
<keyword evidence="3" id="KW-1003">Cell membrane</keyword>
<evidence type="ECO:0000256" key="8">
    <source>
        <dbReference type="SAM" id="Phobius"/>
    </source>
</evidence>
<feature type="transmembrane region" description="Helical" evidence="8">
    <location>
        <begin position="349"/>
        <end position="373"/>
    </location>
</feature>